<keyword evidence="3" id="KW-0597">Phosphoprotein</keyword>
<protein>
    <recommendedName>
        <fullName evidence="2">histidine kinase</fullName>
        <ecNumber evidence="2">2.7.13.3</ecNumber>
    </recommendedName>
</protein>
<evidence type="ECO:0000256" key="1">
    <source>
        <dbReference type="ARBA" id="ARBA00000085"/>
    </source>
</evidence>
<feature type="transmembrane region" description="Helical" evidence="9">
    <location>
        <begin position="31"/>
        <end position="53"/>
    </location>
</feature>
<comment type="caution">
    <text evidence="11">The sequence shown here is derived from an EMBL/GenBank/DDBJ whole genome shotgun (WGS) entry which is preliminary data.</text>
</comment>
<feature type="transmembrane region" description="Helical" evidence="9">
    <location>
        <begin position="195"/>
        <end position="215"/>
    </location>
</feature>
<dbReference type="Gene3D" id="1.20.5.1930">
    <property type="match status" value="1"/>
</dbReference>
<gene>
    <name evidence="11" type="ORF">ACFQ3U_00595</name>
</gene>
<dbReference type="RefSeq" id="WP_343958549.1">
    <property type="nucleotide sequence ID" value="NZ_BAAAKZ010000003.1"/>
</dbReference>
<dbReference type="InterPro" id="IPR025828">
    <property type="entry name" value="Put_sensor_dom"/>
</dbReference>
<dbReference type="InterPro" id="IPR050482">
    <property type="entry name" value="Sensor_HK_TwoCompSys"/>
</dbReference>
<comment type="catalytic activity">
    <reaction evidence="1">
        <text>ATP + protein L-histidine = ADP + protein N-phospho-L-histidine.</text>
        <dbReference type="EC" id="2.7.13.3"/>
    </reaction>
</comment>
<feature type="transmembrane region" description="Helical" evidence="9">
    <location>
        <begin position="59"/>
        <end position="76"/>
    </location>
</feature>
<name>A0ABW3TK30_9MICO</name>
<dbReference type="Gene3D" id="3.30.565.10">
    <property type="entry name" value="Histidine kinase-like ATPase, C-terminal domain"/>
    <property type="match status" value="1"/>
</dbReference>
<keyword evidence="8" id="KW-0902">Two-component regulatory system</keyword>
<feature type="domain" description="Histidine kinase/HSP90-like ATPase" evidence="10">
    <location>
        <begin position="356"/>
        <end position="448"/>
    </location>
</feature>
<dbReference type="InterPro" id="IPR036890">
    <property type="entry name" value="HATPase_C_sf"/>
</dbReference>
<keyword evidence="9" id="KW-1133">Transmembrane helix</keyword>
<dbReference type="PANTHER" id="PTHR24421:SF10">
    <property type="entry name" value="NITRATE_NITRITE SENSOR PROTEIN NARQ"/>
    <property type="match status" value="1"/>
</dbReference>
<evidence type="ECO:0000256" key="5">
    <source>
        <dbReference type="ARBA" id="ARBA00022741"/>
    </source>
</evidence>
<evidence type="ECO:0000313" key="12">
    <source>
        <dbReference type="Proteomes" id="UP001597181"/>
    </source>
</evidence>
<evidence type="ECO:0000256" key="2">
    <source>
        <dbReference type="ARBA" id="ARBA00012438"/>
    </source>
</evidence>
<dbReference type="InterPro" id="IPR011712">
    <property type="entry name" value="Sig_transdc_His_kin_sub3_dim/P"/>
</dbReference>
<keyword evidence="9" id="KW-0472">Membrane</keyword>
<evidence type="ECO:0000256" key="8">
    <source>
        <dbReference type="ARBA" id="ARBA00023012"/>
    </source>
</evidence>
<keyword evidence="9" id="KW-0812">Transmembrane</keyword>
<evidence type="ECO:0000256" key="9">
    <source>
        <dbReference type="SAM" id="Phobius"/>
    </source>
</evidence>
<proteinExistence type="predicted"/>
<keyword evidence="4" id="KW-0808">Transferase</keyword>
<dbReference type="Pfam" id="PF13796">
    <property type="entry name" value="Sensor"/>
    <property type="match status" value="1"/>
</dbReference>
<keyword evidence="7" id="KW-0067">ATP-binding</keyword>
<keyword evidence="12" id="KW-1185">Reference proteome</keyword>
<reference evidence="12" key="1">
    <citation type="journal article" date="2019" name="Int. J. Syst. Evol. Microbiol.">
        <title>The Global Catalogue of Microorganisms (GCM) 10K type strain sequencing project: providing services to taxonomists for standard genome sequencing and annotation.</title>
        <authorList>
            <consortium name="The Broad Institute Genomics Platform"/>
            <consortium name="The Broad Institute Genome Sequencing Center for Infectious Disease"/>
            <person name="Wu L."/>
            <person name="Ma J."/>
        </authorList>
    </citation>
    <scope>NUCLEOTIDE SEQUENCE [LARGE SCALE GENOMIC DNA]</scope>
    <source>
        <strain evidence="12">CCUG 50213</strain>
    </source>
</reference>
<organism evidence="11 12">
    <name type="scientific">Leucobacter albus</name>
    <dbReference type="NCBI Taxonomy" id="272210"/>
    <lineage>
        <taxon>Bacteria</taxon>
        <taxon>Bacillati</taxon>
        <taxon>Actinomycetota</taxon>
        <taxon>Actinomycetes</taxon>
        <taxon>Micrococcales</taxon>
        <taxon>Microbacteriaceae</taxon>
        <taxon>Leucobacter</taxon>
    </lineage>
</organism>
<dbReference type="EMBL" id="JBHTLY010000001">
    <property type="protein sequence ID" value="MFD1200393.1"/>
    <property type="molecule type" value="Genomic_DNA"/>
</dbReference>
<evidence type="ECO:0000313" key="11">
    <source>
        <dbReference type="EMBL" id="MFD1200393.1"/>
    </source>
</evidence>
<keyword evidence="6 11" id="KW-0418">Kinase</keyword>
<dbReference type="SUPFAM" id="SSF55874">
    <property type="entry name" value="ATPase domain of HSP90 chaperone/DNA topoisomerase II/histidine kinase"/>
    <property type="match status" value="1"/>
</dbReference>
<accession>A0ABW3TK30</accession>
<sequence>MINTLPTDRFSGEGYTQHMSYVQQWKHTPRYAGFLFASFPVALVVLAIVISLFSVGLSLALFGVGLVIWRFGLVLSRDRGAVWRDWVVRADGRPIAAPAVPGPPAHAESWVAEMRRALSVRSDWRAMLHQGLLGFMVAALTWSVALLWAVTAVAGLLYWALVRVVPQHPDNISVSELIWPDRVGVDISPIAADSILYAALGLVFLVTLPPIYRVLVAANWQLARVLLGESESDALRREVADLESSRGAQASAENRTLGQLERDLHDGPQQRLVRLQMDLATAERRLADNPDAAAEAIGEARSTARETLDELRALSRGFAPPILADRGLRAALGTLAARGPIPISLAVTATVPLPAEIERGLYFVATELIANSAKHSGASQISVTLADGPGPLDVTLVVQDHGSGGIVELPGHGIAGLRERVRGMGGSFQVVSPAGGPSIVSATVPVPRQPVS</sequence>
<evidence type="ECO:0000256" key="7">
    <source>
        <dbReference type="ARBA" id="ARBA00022840"/>
    </source>
</evidence>
<dbReference type="Proteomes" id="UP001597181">
    <property type="component" value="Unassembled WGS sequence"/>
</dbReference>
<evidence type="ECO:0000259" key="10">
    <source>
        <dbReference type="SMART" id="SM00387"/>
    </source>
</evidence>
<dbReference type="CDD" id="cd16917">
    <property type="entry name" value="HATPase_UhpB-NarQ-NarX-like"/>
    <property type="match status" value="1"/>
</dbReference>
<dbReference type="InterPro" id="IPR003594">
    <property type="entry name" value="HATPase_dom"/>
</dbReference>
<dbReference type="GO" id="GO:0016301">
    <property type="term" value="F:kinase activity"/>
    <property type="evidence" value="ECO:0007669"/>
    <property type="project" value="UniProtKB-KW"/>
</dbReference>
<feature type="transmembrane region" description="Helical" evidence="9">
    <location>
        <begin position="131"/>
        <end position="161"/>
    </location>
</feature>
<dbReference type="Pfam" id="PF07730">
    <property type="entry name" value="HisKA_3"/>
    <property type="match status" value="1"/>
</dbReference>
<evidence type="ECO:0000256" key="3">
    <source>
        <dbReference type="ARBA" id="ARBA00022553"/>
    </source>
</evidence>
<keyword evidence="5" id="KW-0547">Nucleotide-binding</keyword>
<evidence type="ECO:0000256" key="4">
    <source>
        <dbReference type="ARBA" id="ARBA00022679"/>
    </source>
</evidence>
<dbReference type="SMART" id="SM00387">
    <property type="entry name" value="HATPase_c"/>
    <property type="match status" value="1"/>
</dbReference>
<evidence type="ECO:0000256" key="6">
    <source>
        <dbReference type="ARBA" id="ARBA00022777"/>
    </source>
</evidence>
<dbReference type="EC" id="2.7.13.3" evidence="2"/>
<dbReference type="PANTHER" id="PTHR24421">
    <property type="entry name" value="NITRATE/NITRITE SENSOR PROTEIN NARX-RELATED"/>
    <property type="match status" value="1"/>
</dbReference>